<evidence type="ECO:0000256" key="10">
    <source>
        <dbReference type="ARBA" id="ARBA00022833"/>
    </source>
</evidence>
<evidence type="ECO:0000259" key="17">
    <source>
        <dbReference type="Pfam" id="PF01433"/>
    </source>
</evidence>
<evidence type="ECO:0000256" key="6">
    <source>
        <dbReference type="ARBA" id="ARBA00022490"/>
    </source>
</evidence>
<dbReference type="SUPFAM" id="SSF55486">
    <property type="entry name" value="Metalloproteases ('zincins'), catalytic domain"/>
    <property type="match status" value="1"/>
</dbReference>
<dbReference type="InterPro" id="IPR034015">
    <property type="entry name" value="M1_LTA4H"/>
</dbReference>
<keyword evidence="8 15" id="KW-0479">Metal-binding</keyword>
<proteinExistence type="inferred from homology"/>
<evidence type="ECO:0000256" key="12">
    <source>
        <dbReference type="ARBA" id="ARBA00029811"/>
    </source>
</evidence>
<evidence type="ECO:0000256" key="13">
    <source>
        <dbReference type="ARBA" id="ARBA00031533"/>
    </source>
</evidence>
<evidence type="ECO:0000313" key="18">
    <source>
        <dbReference type="EMBL" id="CAA9398954.1"/>
    </source>
</evidence>
<dbReference type="Pfam" id="PF01433">
    <property type="entry name" value="Peptidase_M1"/>
    <property type="match status" value="1"/>
</dbReference>
<evidence type="ECO:0000256" key="15">
    <source>
        <dbReference type="PIRSR" id="PIRSR634015-3"/>
    </source>
</evidence>
<comment type="catalytic activity">
    <reaction evidence="1">
        <text>Release of an N-terminal amino acid, Xaa-|-Yaa- from a peptide, amide or arylamide. Xaa is preferably Ala, but may be most amino acids including Pro (slow action). When a terminal hydrophobic residue is followed by a prolyl residue, the two may be released as an intact Xaa-Pro dipeptide.</text>
        <dbReference type="EC" id="3.4.11.2"/>
    </reaction>
</comment>
<keyword evidence="11" id="KW-0482">Metalloprotease</keyword>
<keyword evidence="10 15" id="KW-0862">Zinc</keyword>
<keyword evidence="6" id="KW-0963">Cytoplasm</keyword>
<evidence type="ECO:0000256" key="8">
    <source>
        <dbReference type="ARBA" id="ARBA00022723"/>
    </source>
</evidence>
<dbReference type="SUPFAM" id="SSF63737">
    <property type="entry name" value="Leukotriene A4 hydrolase N-terminal domain"/>
    <property type="match status" value="1"/>
</dbReference>
<dbReference type="InterPro" id="IPR042097">
    <property type="entry name" value="Aminopeptidase_N-like_N_sf"/>
</dbReference>
<dbReference type="EMBL" id="CADCUO010000128">
    <property type="protein sequence ID" value="CAA9398954.1"/>
    <property type="molecule type" value="Genomic_DNA"/>
</dbReference>
<accession>A0A6J4NWK6</accession>
<keyword evidence="9 18" id="KW-0378">Hydrolase</keyword>
<dbReference type="PRINTS" id="PR00756">
    <property type="entry name" value="ALADIPTASE"/>
</dbReference>
<dbReference type="InterPro" id="IPR001930">
    <property type="entry name" value="Peptidase_M1"/>
</dbReference>
<comment type="similarity">
    <text evidence="3">Belongs to the peptidase M1 family.</text>
</comment>
<dbReference type="PANTHER" id="PTHR45726">
    <property type="entry name" value="LEUKOTRIENE A-4 HYDROLASE"/>
    <property type="match status" value="1"/>
</dbReference>
<dbReference type="Gene3D" id="2.60.40.1730">
    <property type="entry name" value="tricorn interacting facor f3 domain"/>
    <property type="match status" value="1"/>
</dbReference>
<evidence type="ECO:0000256" key="11">
    <source>
        <dbReference type="ARBA" id="ARBA00023049"/>
    </source>
</evidence>
<dbReference type="InterPro" id="IPR014782">
    <property type="entry name" value="Peptidase_M1_dom"/>
</dbReference>
<feature type="active site" description="Proton donor" evidence="14">
    <location>
        <position position="412"/>
    </location>
</feature>
<feature type="domain" description="Peptidase M1 membrane alanine aminopeptidase" evidence="17">
    <location>
        <begin position="330"/>
        <end position="437"/>
    </location>
</feature>
<sequence>MPVLLVLVLATPAGIAYGVRLWRQQLASAKTYPTTPPGAPDEGRSGAGDPYFSDYGSSGYDAVKYAISMDWDVDTETLQATTTITAKATQPLRSFYVDLALRTRAVRVNGRPAQFEHSGFQDLKIIPASTIAAGADFTVVVEYSGTPGMIKRGDVAPWLKTGSEWTAAGEPESSAWWFPANDHPSDPALMDVTVRVPAGLEVVSVGRLESADSGTEADFDTWHWVSRQPMATYLNFVTIGQYQLQQGVVDGRPYVYAVSEQLSEAERSKAFAALQQSGQIVGDLEAMYGDYPFTELGGVVPAHQLRFAGLETQTRPVYERGAILNHGFAPEVITHELAHMWFGDNVTVRQWNDIFTSEAYASWSQWGRAERAGGRRANDELNRLYDRAKERDDFWRVTMIDPGPDKLFSTVYARGPMALQALRNVIGDKAFFALAREWSQNPGSRSVEEWMVKAQAKTSVDLVPFFQAWIIGSTAPARTAANGFR</sequence>
<evidence type="ECO:0000256" key="1">
    <source>
        <dbReference type="ARBA" id="ARBA00000098"/>
    </source>
</evidence>
<evidence type="ECO:0000256" key="14">
    <source>
        <dbReference type="PIRSR" id="PIRSR634015-1"/>
    </source>
</evidence>
<dbReference type="AlphaFoldDB" id="A0A6J4NWK6"/>
<feature type="active site" description="Proton acceptor" evidence="14">
    <location>
        <position position="336"/>
    </location>
</feature>
<keyword evidence="18" id="KW-0031">Aminopeptidase</keyword>
<dbReference type="PANTHER" id="PTHR45726:SF3">
    <property type="entry name" value="LEUKOTRIENE A-4 HYDROLASE"/>
    <property type="match status" value="1"/>
</dbReference>
<feature type="region of interest" description="Disordered" evidence="16">
    <location>
        <begin position="30"/>
        <end position="50"/>
    </location>
</feature>
<feature type="binding site" evidence="15">
    <location>
        <position position="358"/>
    </location>
    <ligand>
        <name>Zn(2+)</name>
        <dbReference type="ChEBI" id="CHEBI:29105"/>
        <note>catalytic</note>
    </ligand>
</feature>
<evidence type="ECO:0000256" key="7">
    <source>
        <dbReference type="ARBA" id="ARBA00022670"/>
    </source>
</evidence>
<dbReference type="GO" id="GO:0005737">
    <property type="term" value="C:cytoplasm"/>
    <property type="evidence" value="ECO:0007669"/>
    <property type="project" value="UniProtKB-SubCell"/>
</dbReference>
<dbReference type="CDD" id="cd09603">
    <property type="entry name" value="M1_APN_like"/>
    <property type="match status" value="1"/>
</dbReference>
<evidence type="ECO:0000256" key="3">
    <source>
        <dbReference type="ARBA" id="ARBA00010136"/>
    </source>
</evidence>
<evidence type="ECO:0000256" key="16">
    <source>
        <dbReference type="SAM" id="MobiDB-lite"/>
    </source>
</evidence>
<comment type="cofactor">
    <cofactor evidence="15">
        <name>Zn(2+)</name>
        <dbReference type="ChEBI" id="CHEBI:29105"/>
    </cofactor>
    <text evidence="15">Binds 1 zinc ion per subunit.</text>
</comment>
<dbReference type="InterPro" id="IPR027268">
    <property type="entry name" value="Peptidase_M4/M1_CTD_sf"/>
</dbReference>
<dbReference type="GO" id="GO:0008270">
    <property type="term" value="F:zinc ion binding"/>
    <property type="evidence" value="ECO:0007669"/>
    <property type="project" value="InterPro"/>
</dbReference>
<name>A0A6J4NWK6_9ACTN</name>
<dbReference type="GO" id="GO:0016285">
    <property type="term" value="F:alanyl aminopeptidase activity"/>
    <property type="evidence" value="ECO:0007669"/>
    <property type="project" value="UniProtKB-EC"/>
</dbReference>
<dbReference type="GO" id="GO:0006508">
    <property type="term" value="P:proteolysis"/>
    <property type="evidence" value="ECO:0007669"/>
    <property type="project" value="UniProtKB-KW"/>
</dbReference>
<organism evidence="18">
    <name type="scientific">uncultured Propionibacteriaceae bacterium</name>
    <dbReference type="NCBI Taxonomy" id="257457"/>
    <lineage>
        <taxon>Bacteria</taxon>
        <taxon>Bacillati</taxon>
        <taxon>Actinomycetota</taxon>
        <taxon>Actinomycetes</taxon>
        <taxon>Propionibacteriales</taxon>
        <taxon>Propionibacteriaceae</taxon>
        <taxon>environmental samples</taxon>
    </lineage>
</organism>
<gene>
    <name evidence="18" type="ORF">AVDCRST_MAG75-1993</name>
</gene>
<dbReference type="GO" id="GO:0008237">
    <property type="term" value="F:metallopeptidase activity"/>
    <property type="evidence" value="ECO:0007669"/>
    <property type="project" value="UniProtKB-KW"/>
</dbReference>
<feature type="binding site" evidence="15">
    <location>
        <position position="335"/>
    </location>
    <ligand>
        <name>Zn(2+)</name>
        <dbReference type="ChEBI" id="CHEBI:29105"/>
        <note>catalytic</note>
    </ligand>
</feature>
<protein>
    <recommendedName>
        <fullName evidence="5">Aminopeptidase N</fullName>
        <ecNumber evidence="4">3.4.11.2</ecNumber>
    </recommendedName>
    <alternativeName>
        <fullName evidence="12">Alanine aminopeptidase</fullName>
    </alternativeName>
    <alternativeName>
        <fullName evidence="13">Lysyl aminopeptidase</fullName>
    </alternativeName>
</protein>
<evidence type="ECO:0000256" key="9">
    <source>
        <dbReference type="ARBA" id="ARBA00022801"/>
    </source>
</evidence>
<dbReference type="Gene3D" id="1.10.390.10">
    <property type="entry name" value="Neutral Protease Domain 2"/>
    <property type="match status" value="1"/>
</dbReference>
<dbReference type="EC" id="3.4.11.2" evidence="4"/>
<reference evidence="18" key="1">
    <citation type="submission" date="2020-02" db="EMBL/GenBank/DDBJ databases">
        <authorList>
            <person name="Meier V. D."/>
        </authorList>
    </citation>
    <scope>NUCLEOTIDE SEQUENCE</scope>
    <source>
        <strain evidence="18">AVDCRST_MAG75</strain>
    </source>
</reference>
<evidence type="ECO:0000256" key="5">
    <source>
        <dbReference type="ARBA" id="ARBA00015611"/>
    </source>
</evidence>
<keyword evidence="7" id="KW-0645">Protease</keyword>
<evidence type="ECO:0000256" key="2">
    <source>
        <dbReference type="ARBA" id="ARBA00004496"/>
    </source>
</evidence>
<evidence type="ECO:0000256" key="4">
    <source>
        <dbReference type="ARBA" id="ARBA00012564"/>
    </source>
</evidence>
<comment type="subcellular location">
    <subcellularLocation>
        <location evidence="2">Cytoplasm</location>
    </subcellularLocation>
</comment>
<feature type="binding site" evidence="15">
    <location>
        <position position="339"/>
    </location>
    <ligand>
        <name>Zn(2+)</name>
        <dbReference type="ChEBI" id="CHEBI:29105"/>
        <note>catalytic</note>
    </ligand>
</feature>